<sequence>MCGLLSIRFATLVIRAGNPLPSPVSDSCRSIVFDARCFAQIRVFSFYMDEDSTSFSFESRAVLPYGRRFDVQIFGRWNQGERLRPRGLMMQPKNLLIRLLNSRGSQFPEYLTPMTREHQRRLKLVLRLPIPRVHTGTAAGMSSTTN</sequence>
<proteinExistence type="predicted"/>
<evidence type="ECO:0000313" key="1">
    <source>
        <dbReference type="EMBL" id="RDB26499.1"/>
    </source>
</evidence>
<protein>
    <submittedName>
        <fullName evidence="1">Uncharacterized protein</fullName>
    </submittedName>
</protein>
<keyword evidence="2" id="KW-1185">Reference proteome</keyword>
<comment type="caution">
    <text evidence="1">The sequence shown here is derived from an EMBL/GenBank/DDBJ whole genome shotgun (WGS) entry which is preliminary data.</text>
</comment>
<dbReference type="Proteomes" id="UP000076154">
    <property type="component" value="Unassembled WGS sequence"/>
</dbReference>
<accession>A0A369JVY5</accession>
<dbReference type="AlphaFoldDB" id="A0A369JVY5"/>
<gene>
    <name evidence="1" type="ORF">Hypma_005602</name>
</gene>
<name>A0A369JVY5_HYPMA</name>
<reference evidence="1" key="1">
    <citation type="submission" date="2018-04" db="EMBL/GenBank/DDBJ databases">
        <title>Whole genome sequencing of Hypsizygus marmoreus.</title>
        <authorList>
            <person name="Choi I.-G."/>
            <person name="Min B."/>
            <person name="Kim J.-G."/>
            <person name="Kim S."/>
            <person name="Oh Y.-L."/>
            <person name="Kong W.-S."/>
            <person name="Park H."/>
            <person name="Jeong J."/>
            <person name="Song E.-S."/>
        </authorList>
    </citation>
    <scope>NUCLEOTIDE SEQUENCE [LARGE SCALE GENOMIC DNA]</scope>
    <source>
        <strain evidence="1">51987-8</strain>
    </source>
</reference>
<organism evidence="1 2">
    <name type="scientific">Hypsizygus marmoreus</name>
    <name type="common">White beech mushroom</name>
    <name type="synonym">Agaricus marmoreus</name>
    <dbReference type="NCBI Taxonomy" id="39966"/>
    <lineage>
        <taxon>Eukaryota</taxon>
        <taxon>Fungi</taxon>
        <taxon>Dikarya</taxon>
        <taxon>Basidiomycota</taxon>
        <taxon>Agaricomycotina</taxon>
        <taxon>Agaricomycetes</taxon>
        <taxon>Agaricomycetidae</taxon>
        <taxon>Agaricales</taxon>
        <taxon>Tricholomatineae</taxon>
        <taxon>Lyophyllaceae</taxon>
        <taxon>Hypsizygus</taxon>
    </lineage>
</organism>
<evidence type="ECO:0000313" key="2">
    <source>
        <dbReference type="Proteomes" id="UP000076154"/>
    </source>
</evidence>
<dbReference type="InParanoid" id="A0A369JVY5"/>
<dbReference type="EMBL" id="LUEZ02000029">
    <property type="protein sequence ID" value="RDB26499.1"/>
    <property type="molecule type" value="Genomic_DNA"/>
</dbReference>